<evidence type="ECO:0000313" key="2">
    <source>
        <dbReference type="EMBL" id="MFC4600250.1"/>
    </source>
</evidence>
<proteinExistence type="predicted"/>
<dbReference type="Pfam" id="PF00581">
    <property type="entry name" value="Rhodanese"/>
    <property type="match status" value="1"/>
</dbReference>
<comment type="caution">
    <text evidence="2">The sequence shown here is derived from an EMBL/GenBank/DDBJ whole genome shotgun (WGS) entry which is preliminary data.</text>
</comment>
<dbReference type="PROSITE" id="PS50206">
    <property type="entry name" value="RHODANESE_3"/>
    <property type="match status" value="1"/>
</dbReference>
<protein>
    <submittedName>
        <fullName evidence="2">Rhodanese-like domain-containing protein</fullName>
    </submittedName>
</protein>
<dbReference type="InterPro" id="IPR001763">
    <property type="entry name" value="Rhodanese-like_dom"/>
</dbReference>
<feature type="domain" description="Rhodanese" evidence="1">
    <location>
        <begin position="38"/>
        <end position="100"/>
    </location>
</feature>
<dbReference type="CDD" id="cd00158">
    <property type="entry name" value="RHOD"/>
    <property type="match status" value="1"/>
</dbReference>
<dbReference type="Proteomes" id="UP001596028">
    <property type="component" value="Unassembled WGS sequence"/>
</dbReference>
<dbReference type="InterPro" id="IPR036873">
    <property type="entry name" value="Rhodanese-like_dom_sf"/>
</dbReference>
<organism evidence="2 3">
    <name type="scientific">Cohnella hongkongensis</name>
    <dbReference type="NCBI Taxonomy" id="178337"/>
    <lineage>
        <taxon>Bacteria</taxon>
        <taxon>Bacillati</taxon>
        <taxon>Bacillota</taxon>
        <taxon>Bacilli</taxon>
        <taxon>Bacillales</taxon>
        <taxon>Paenibacillaceae</taxon>
        <taxon>Cohnella</taxon>
    </lineage>
</organism>
<dbReference type="SUPFAM" id="SSF52821">
    <property type="entry name" value="Rhodanese/Cell cycle control phosphatase"/>
    <property type="match status" value="1"/>
</dbReference>
<evidence type="ECO:0000259" key="1">
    <source>
        <dbReference type="PROSITE" id="PS50206"/>
    </source>
</evidence>
<dbReference type="Gene3D" id="3.40.250.10">
    <property type="entry name" value="Rhodanese-like domain"/>
    <property type="match status" value="1"/>
</dbReference>
<dbReference type="EMBL" id="JBHSEP010000015">
    <property type="protein sequence ID" value="MFC4600250.1"/>
    <property type="molecule type" value="Genomic_DNA"/>
</dbReference>
<accession>A0ABV9FGW4</accession>
<sequence>MKWLLLLMIIPVIYELRNQWPVKGLHYIDYAELSLIKGSNQFKWVDIRESPDYYKNHLEDSIHIFLGRLPFVWANHIQPGDKIVLLGRNRRSINIAARILGTKAGVNPKIFAYVL</sequence>
<keyword evidence="3" id="KW-1185">Reference proteome</keyword>
<dbReference type="RefSeq" id="WP_378099160.1">
    <property type="nucleotide sequence ID" value="NZ_JBHSEP010000015.1"/>
</dbReference>
<name>A0ABV9FGW4_9BACL</name>
<reference evidence="3" key="1">
    <citation type="journal article" date="2019" name="Int. J. Syst. Evol. Microbiol.">
        <title>The Global Catalogue of Microorganisms (GCM) 10K type strain sequencing project: providing services to taxonomists for standard genome sequencing and annotation.</title>
        <authorList>
            <consortium name="The Broad Institute Genomics Platform"/>
            <consortium name="The Broad Institute Genome Sequencing Center for Infectious Disease"/>
            <person name="Wu L."/>
            <person name="Ma J."/>
        </authorList>
    </citation>
    <scope>NUCLEOTIDE SEQUENCE [LARGE SCALE GENOMIC DNA]</scope>
    <source>
        <strain evidence="3">CCUG 49571</strain>
    </source>
</reference>
<evidence type="ECO:0000313" key="3">
    <source>
        <dbReference type="Proteomes" id="UP001596028"/>
    </source>
</evidence>
<gene>
    <name evidence="2" type="ORF">ACFO3S_18545</name>
</gene>